<evidence type="ECO:0000256" key="11">
    <source>
        <dbReference type="ARBA" id="ARBA00022776"/>
    </source>
</evidence>
<comment type="cofactor">
    <cofactor evidence="3 21">
        <name>Mg(2+)</name>
        <dbReference type="ChEBI" id="CHEBI:18420"/>
    </cofactor>
</comment>
<dbReference type="FunFam" id="3.90.850.10:FF:000004">
    <property type="entry name" value="Fumarylacetoacetase"/>
    <property type="match status" value="1"/>
</dbReference>
<feature type="binding site" evidence="20">
    <location>
        <position position="1514"/>
    </location>
    <ligand>
        <name>substrate</name>
    </ligand>
</feature>
<keyword evidence="13 21" id="KW-0106">Calcium</keyword>
<dbReference type="PANTHER" id="PTHR43069:SF2">
    <property type="entry name" value="FUMARYLACETOACETASE"/>
    <property type="match status" value="1"/>
</dbReference>
<evidence type="ECO:0000256" key="13">
    <source>
        <dbReference type="ARBA" id="ARBA00022837"/>
    </source>
</evidence>
<evidence type="ECO:0000313" key="26">
    <source>
        <dbReference type="Proteomes" id="UP000245591"/>
    </source>
</evidence>
<sequence length="1791" mass="203546">MNQDLKANIYIYSENYKNDLLKIRKNSESIKFETRNTLRSSLAYQRDRCDNNNKEMENVVDTFLKLLLISEEVRDHYITRELDAKILVWDAQEWANLSQEWILKLLKDFLFIQFFTFLELSVLLDSNLQTKEIHELDEKNIKKRIKIYEDFPKLASNLGNFLKYSKVNLNAFKPSNVPKSIINIANKIIKRRYSEFPERLKAFVKETLSSTIHEFLSTFLPSINPDFKAKSLLMIRSITKFCFSTCEFLGYEVYKNQAQLIKVQNIIALGACLEYRTNNLLDCIKSHKDMDGCIYDIRECLNLENSRTYVGNFLKKEQVIQLKILNPDRSTEEIVKFYIAIIKFFKNVDPTNIILGLLAEDIHLYLRERSDVNRCVVSEISAKDSELFDEDDGLEKNSYSSSDESDQEQENYKEWKPLPVEAKFISKSARKRNYDILNQLIGIFQTKKLFINEYQRLLSKRLIENNALDIFDVEKKQLDIIKRRFDLELVTGCLVMLNDISKSHSTNEQIALKTESILLCTIISEKYWPSIQSYNIVLPKPILEERTIYSQEFEDLNPNMELQWKNSLGNIDLSVELSDRTIELKLSAVSVAILYAIQDIVEKGKGGTKSDTVWVELKDVMTAIECNNKDVVKKGIHSLTENEILVEIEINSQNLVSSGFSAFVSKYTIAETRDMLENPHLYNQITERSDKSNLGSNEINVELKTLEEREPEKITQTGVYDDFDEAEDELEDSREDFGLYWQYIVGMLTNLGPLPIDRICMMLEMFVPDKSFDDASKETLKNYLDEKVRKKRIGFFHYLMAENPTIETFQDSGLFPPSKESVTLGEVDSEFIHIIDENDPEIHKYVRGGGIVFPHIMVPNNINLEIKELLEDISRSSNEITQNTIIGHLLLMFFEFMFPKTLIDGLKALKLGDLRFLKATKAKLYGTIYIKTRENKYFEKIITALFTIISVFEKILLFSFTIFSSGKKPKSVKKNVNGPIKLISYHPTRSIFAIVPNQCILSKDGKPIGNFIMLYDLSTNEFVSNIFYNLKIGFINGICWKPNGGYTLAANGSHGTCLFRFFPKHNQLQTKNNIISCDLTSFSVKDVYIDSQDGINSDGCIQFNNDGTLLVFGHNYSNTLGNSSSFMTVDVATKQTLAIKRASASLSIFPNKEQLSGISELLFSPDGKYLVTSHYRNNELRLWSTADWSYNVFNLFPGLIMSFNWTPDSKVCFFLVKGCRDIVALVLKKPFPHLDAEIISVCSFESHLSPVIKSGSRLSEREGKSNDFGMMNNYQDDINDFDGAEHIKVGGPISKMVLDPTGNRLVIAFDSETDLINDISLLAVYKVQHESLFKAGRTIDSDTRVLIPLGYIRGPGWDSHSNMNKVKLDLPAPTNILFAPSYEYGSLLLVTWECGKDSPRVGIAIGDQILDMSILARHNIFSGIEGFDALSVFSQDCLNDYMALDKRIWSPVRKIVTEFLVNDDSNARKMLPENGKEALVSMKNAKMHLPAKIGDYTDFYASKEHATNVGIMFRGKDNALNPNWHHLPVGYHGRASSVLVSGTNIKRPCGQSIPKPGEAPVYGPCKKLDFELEMAFFVGKGNNLGEPIDIKNAKDHIFGVVIMNDWSARDIQAWEYVPLGPFLGKSFGTTISPWVVTLEALEPFLTDIPTQTPTPLQYLQSDEKSGYDVNLNVSIKPGNSSEYKTVTESNLKYLYWSFKQQLAHHTVNGCNMRPGDLVGTGTISGSTEESFGSMLELSWSATKQVDVGSGETRTFLNDGDTVKMTGYCQGDGYRVGFGECIGQIVSSSPHY</sequence>
<dbReference type="EMBL" id="MBFU01000143">
    <property type="protein sequence ID" value="PWA01666.1"/>
    <property type="molecule type" value="Genomic_DNA"/>
</dbReference>
<feature type="active site" description="Proton acceptor" evidence="19">
    <location>
        <position position="1505"/>
    </location>
</feature>
<dbReference type="Gene3D" id="1.10.10.10">
    <property type="entry name" value="Winged helix-like DNA-binding domain superfamily/Winged helix DNA-binding domain"/>
    <property type="match status" value="1"/>
</dbReference>
<evidence type="ECO:0000259" key="24">
    <source>
        <dbReference type="PROSITE" id="PS50069"/>
    </source>
</evidence>
<dbReference type="InterPro" id="IPR036317">
    <property type="entry name" value="Cullin_homology_sf"/>
</dbReference>
<keyword evidence="10 21" id="KW-0479">Metal-binding</keyword>
<feature type="domain" description="Cullin family profile" evidence="24">
    <location>
        <begin position="440"/>
        <end position="602"/>
    </location>
</feature>
<evidence type="ECO:0000256" key="6">
    <source>
        <dbReference type="ARBA" id="ARBA00012094"/>
    </source>
</evidence>
<name>A0A2U1J9B3_SMIAN</name>
<feature type="binding site" evidence="21">
    <location>
        <position position="1605"/>
    </location>
    <ligand>
        <name>Ca(2+)</name>
        <dbReference type="ChEBI" id="CHEBI:29108"/>
    </ligand>
</feature>
<feature type="binding site" evidence="20">
    <location>
        <position position="1616"/>
    </location>
    <ligand>
        <name>substrate</name>
    </ligand>
</feature>
<evidence type="ECO:0000256" key="8">
    <source>
        <dbReference type="ARBA" id="ARBA00016068"/>
    </source>
</evidence>
<dbReference type="InterPro" id="IPR011234">
    <property type="entry name" value="Fumarylacetoacetase-like_C"/>
</dbReference>
<keyword evidence="17" id="KW-0131">Cell cycle</keyword>
<feature type="binding site" evidence="20">
    <location>
        <position position="1722"/>
    </location>
    <ligand>
        <name>substrate</name>
    </ligand>
</feature>
<comment type="caution">
    <text evidence="25">The sequence shown here is derived from an EMBL/GenBank/DDBJ whole genome shotgun (WGS) entry which is preliminary data.</text>
</comment>
<evidence type="ECO:0000256" key="9">
    <source>
        <dbReference type="ARBA" id="ARBA00022618"/>
    </source>
</evidence>
<proteinExistence type="inferred from homology"/>
<reference evidence="25 26" key="1">
    <citation type="journal article" date="2018" name="MBio">
        <title>Comparative Genomics Reveals the Core Gene Toolbox for the Fungus-Insect Symbiosis.</title>
        <authorList>
            <person name="Wang Y."/>
            <person name="Stata M."/>
            <person name="Wang W."/>
            <person name="Stajich J.E."/>
            <person name="White M.M."/>
            <person name="Moncalvo J.M."/>
        </authorList>
    </citation>
    <scope>NUCLEOTIDE SEQUENCE [LARGE SCALE GENOMIC DNA]</scope>
    <source>
        <strain evidence="25 26">AUS-126-30</strain>
    </source>
</reference>
<dbReference type="Gene3D" id="3.30.230.130">
    <property type="entry name" value="Cullin, Chain C, Domain 2"/>
    <property type="match status" value="1"/>
</dbReference>
<evidence type="ECO:0000313" key="25">
    <source>
        <dbReference type="EMBL" id="PWA01666.1"/>
    </source>
</evidence>
<feature type="region of interest" description="Disordered" evidence="23">
    <location>
        <begin position="391"/>
        <end position="412"/>
    </location>
</feature>
<evidence type="ECO:0000256" key="21">
    <source>
        <dbReference type="PIRSR" id="PIRSR605959-3"/>
    </source>
</evidence>
<dbReference type="UniPathway" id="UPA00139">
    <property type="reaction ID" value="UER00341"/>
</dbReference>
<accession>A0A2U1J9B3</accession>
<keyword evidence="9" id="KW-0132">Cell division</keyword>
<dbReference type="InterPro" id="IPR036663">
    <property type="entry name" value="Fumarylacetoacetase_C_sf"/>
</dbReference>
<dbReference type="Pfam" id="PF08672">
    <property type="entry name" value="ANAPC2"/>
    <property type="match status" value="1"/>
</dbReference>
<dbReference type="GO" id="GO:1902000">
    <property type="term" value="P:homogentisate catabolic process"/>
    <property type="evidence" value="ECO:0007669"/>
    <property type="project" value="TreeGrafter"/>
</dbReference>
<dbReference type="GO" id="GO:0046872">
    <property type="term" value="F:metal ion binding"/>
    <property type="evidence" value="ECO:0007669"/>
    <property type="project" value="UniProtKB-KW"/>
</dbReference>
<dbReference type="InterPro" id="IPR005959">
    <property type="entry name" value="Fumarylacetoacetase"/>
</dbReference>
<dbReference type="InterPro" id="IPR015943">
    <property type="entry name" value="WD40/YVTN_repeat-like_dom_sf"/>
</dbReference>
<evidence type="ECO:0000256" key="10">
    <source>
        <dbReference type="ARBA" id="ARBA00022723"/>
    </source>
</evidence>
<protein>
    <recommendedName>
        <fullName evidence="8">Anaphase-promoting complex subunit 2</fullName>
        <ecNumber evidence="6">3.7.1.2</ecNumber>
    </recommendedName>
    <alternativeName>
        <fullName evidence="7">Fumarylacetoacetase</fullName>
    </alternativeName>
    <alternativeName>
        <fullName evidence="18">Fumarylacetoacetate hydrolase</fullName>
    </alternativeName>
</protein>
<evidence type="ECO:0000256" key="14">
    <source>
        <dbReference type="ARBA" id="ARBA00022842"/>
    </source>
</evidence>
<dbReference type="NCBIfam" id="TIGR01266">
    <property type="entry name" value="fum_ac_acetase"/>
    <property type="match status" value="1"/>
</dbReference>
<evidence type="ECO:0000256" key="2">
    <source>
        <dbReference type="ARBA" id="ARBA00001913"/>
    </source>
</evidence>
<feature type="binding site" evidence="21">
    <location>
        <position position="1571"/>
    </location>
    <ligand>
        <name>Ca(2+)</name>
        <dbReference type="ChEBI" id="CHEBI:29108"/>
    </ligand>
</feature>
<evidence type="ECO:0000256" key="15">
    <source>
        <dbReference type="ARBA" id="ARBA00022878"/>
    </source>
</evidence>
<dbReference type="PROSITE" id="PS50069">
    <property type="entry name" value="CULLIN_2"/>
    <property type="match status" value="1"/>
</dbReference>
<evidence type="ECO:0000256" key="16">
    <source>
        <dbReference type="ARBA" id="ARBA00023232"/>
    </source>
</evidence>
<comment type="similarity">
    <text evidence="5">Belongs to the FAH family.</text>
</comment>
<comment type="catalytic activity">
    <reaction evidence="1">
        <text>4-fumarylacetoacetate + H2O = acetoacetate + fumarate + H(+)</text>
        <dbReference type="Rhea" id="RHEA:10244"/>
        <dbReference type="ChEBI" id="CHEBI:13705"/>
        <dbReference type="ChEBI" id="CHEBI:15377"/>
        <dbReference type="ChEBI" id="CHEBI:15378"/>
        <dbReference type="ChEBI" id="CHEBI:18034"/>
        <dbReference type="ChEBI" id="CHEBI:29806"/>
        <dbReference type="EC" id="3.7.1.2"/>
    </reaction>
</comment>
<evidence type="ECO:0000256" key="4">
    <source>
        <dbReference type="ARBA" id="ARBA00004782"/>
    </source>
</evidence>
<evidence type="ECO:0000256" key="19">
    <source>
        <dbReference type="PIRSR" id="PIRSR605959-1"/>
    </source>
</evidence>
<feature type="binding site" evidence="21">
    <location>
        <position position="1498"/>
    </location>
    <ligand>
        <name>Ca(2+)</name>
        <dbReference type="ChEBI" id="CHEBI:29108"/>
    </ligand>
</feature>
<evidence type="ECO:0000256" key="3">
    <source>
        <dbReference type="ARBA" id="ARBA00001946"/>
    </source>
</evidence>
<dbReference type="InterPro" id="IPR036390">
    <property type="entry name" value="WH_DNA-bd_sf"/>
</dbReference>
<feature type="binding site" evidence="20">
    <location>
        <position position="1612"/>
    </location>
    <ligand>
        <name>substrate</name>
    </ligand>
</feature>
<gene>
    <name evidence="25" type="ORF">BB558_002233</name>
</gene>
<evidence type="ECO:0000256" key="12">
    <source>
        <dbReference type="ARBA" id="ARBA00022801"/>
    </source>
</evidence>
<dbReference type="SUPFAM" id="SSF69322">
    <property type="entry name" value="Tricorn protease domain 2"/>
    <property type="match status" value="1"/>
</dbReference>
<evidence type="ECO:0000256" key="23">
    <source>
        <dbReference type="SAM" id="MobiDB-lite"/>
    </source>
</evidence>
<dbReference type="InterPro" id="IPR057975">
    <property type="entry name" value="TPR_ANAPC2"/>
</dbReference>
<evidence type="ECO:0000256" key="22">
    <source>
        <dbReference type="PROSITE-ProRule" id="PRU00330"/>
    </source>
</evidence>
<dbReference type="SUPFAM" id="SSF75632">
    <property type="entry name" value="Cullin homology domain"/>
    <property type="match status" value="1"/>
</dbReference>
<dbReference type="Gene3D" id="1.20.1310.10">
    <property type="entry name" value="Cullin Repeats"/>
    <property type="match status" value="1"/>
</dbReference>
<dbReference type="GO" id="GO:0006559">
    <property type="term" value="P:L-phenylalanine catabolic process"/>
    <property type="evidence" value="ECO:0007669"/>
    <property type="project" value="UniProtKB-UniPathway"/>
</dbReference>
<keyword evidence="11" id="KW-0498">Mitosis</keyword>
<evidence type="ECO:0000256" key="1">
    <source>
        <dbReference type="ARBA" id="ARBA00000353"/>
    </source>
</evidence>
<keyword evidence="14 21" id="KW-0460">Magnesium</keyword>
<feature type="binding site" evidence="21">
    <location>
        <position position="1573"/>
    </location>
    <ligand>
        <name>Ca(2+)</name>
        <dbReference type="ChEBI" id="CHEBI:29108"/>
    </ligand>
</feature>
<feature type="binding site" evidence="21">
    <location>
        <position position="1625"/>
    </location>
    <ligand>
        <name>Mg(2+)</name>
        <dbReference type="ChEBI" id="CHEBI:18420"/>
    </ligand>
</feature>
<dbReference type="GO" id="GO:0004334">
    <property type="term" value="F:fumarylacetoacetase activity"/>
    <property type="evidence" value="ECO:0007669"/>
    <property type="project" value="UniProtKB-EC"/>
</dbReference>
<dbReference type="SUPFAM" id="SSF63433">
    <property type="entry name" value="Fumarylacetoacetate hydrolase, FAH, N-terminal domain"/>
    <property type="match status" value="1"/>
</dbReference>
<dbReference type="SMART" id="SM00182">
    <property type="entry name" value="CULLIN"/>
    <property type="match status" value="1"/>
</dbReference>
<dbReference type="Proteomes" id="UP000245591">
    <property type="component" value="Unassembled WGS sequence"/>
</dbReference>
<feature type="binding site" evidence="20">
    <location>
        <position position="1500"/>
    </location>
    <ligand>
        <name>substrate</name>
    </ligand>
</feature>
<dbReference type="Gene3D" id="2.130.10.10">
    <property type="entry name" value="YVTN repeat-like/Quinoprotein amine dehydrogenase"/>
    <property type="match status" value="1"/>
</dbReference>
<evidence type="ECO:0000256" key="7">
    <source>
        <dbReference type="ARBA" id="ARBA00014741"/>
    </source>
</evidence>
<dbReference type="GO" id="GO:0006572">
    <property type="term" value="P:L-tyrosine catabolic process"/>
    <property type="evidence" value="ECO:0007669"/>
    <property type="project" value="UniProtKB-KW"/>
</dbReference>
<dbReference type="EC" id="3.7.1.2" evidence="6"/>
<evidence type="ECO:0000256" key="20">
    <source>
        <dbReference type="PIRSR" id="PIRSR605959-2"/>
    </source>
</evidence>
<dbReference type="Gene3D" id="2.30.30.230">
    <property type="entry name" value="Fumarylacetoacetase, N-terminal domain"/>
    <property type="match status" value="1"/>
</dbReference>
<keyword evidence="15" id="KW-0828">Tyrosine catabolism</keyword>
<evidence type="ECO:0000256" key="5">
    <source>
        <dbReference type="ARBA" id="ARBA00010211"/>
    </source>
</evidence>
<dbReference type="InterPro" id="IPR036388">
    <property type="entry name" value="WH-like_DNA-bd_sf"/>
</dbReference>
<organism evidence="25 26">
    <name type="scientific">Smittium angustum</name>
    <dbReference type="NCBI Taxonomy" id="133377"/>
    <lineage>
        <taxon>Eukaryota</taxon>
        <taxon>Fungi</taxon>
        <taxon>Fungi incertae sedis</taxon>
        <taxon>Zoopagomycota</taxon>
        <taxon>Kickxellomycotina</taxon>
        <taxon>Harpellomycetes</taxon>
        <taxon>Harpellales</taxon>
        <taxon>Legeriomycetaceae</taxon>
        <taxon>Smittium</taxon>
    </lineage>
</organism>
<comment type="pathway">
    <text evidence="4">Amino-acid degradation; L-phenylalanine degradation; acetoacetate and fumarate from L-phenylalanine: step 6/6.</text>
</comment>
<keyword evidence="26" id="KW-1185">Reference proteome</keyword>
<comment type="cofactor">
    <cofactor evidence="2 21">
        <name>Ca(2+)</name>
        <dbReference type="ChEBI" id="CHEBI:29108"/>
    </cofactor>
</comment>
<dbReference type="SMART" id="SM01013">
    <property type="entry name" value="APC2"/>
    <property type="match status" value="1"/>
</dbReference>
<dbReference type="Pfam" id="PF01557">
    <property type="entry name" value="FAA_hydrolase"/>
    <property type="match status" value="1"/>
</dbReference>
<dbReference type="InterPro" id="IPR015377">
    <property type="entry name" value="Fumarylacetoacetase_N"/>
</dbReference>
<dbReference type="InterPro" id="IPR014786">
    <property type="entry name" value="ANAPC2_C"/>
</dbReference>
<keyword evidence="16" id="KW-0585">Phenylalanine catabolism</keyword>
<dbReference type="Pfam" id="PF09298">
    <property type="entry name" value="FAA_hydrolase_N"/>
    <property type="match status" value="1"/>
</dbReference>
<dbReference type="InterPro" id="IPR016158">
    <property type="entry name" value="Cullin_homology"/>
</dbReference>
<dbReference type="Gene3D" id="3.90.850.10">
    <property type="entry name" value="Fumarylacetoacetase-like, C-terminal domain"/>
    <property type="match status" value="1"/>
</dbReference>
<comment type="similarity">
    <text evidence="22">Belongs to the cullin family.</text>
</comment>
<dbReference type="SUPFAM" id="SSF46785">
    <property type="entry name" value="Winged helix' DNA-binding domain"/>
    <property type="match status" value="1"/>
</dbReference>
<dbReference type="SUPFAM" id="SSF56529">
    <property type="entry name" value="FAH"/>
    <property type="match status" value="1"/>
</dbReference>
<evidence type="ECO:0000256" key="17">
    <source>
        <dbReference type="ARBA" id="ARBA00023306"/>
    </source>
</evidence>
<feature type="binding site" evidence="21">
    <location>
        <position position="1629"/>
    </location>
    <ligand>
        <name>Mg(2+)</name>
        <dbReference type="ChEBI" id="CHEBI:18420"/>
    </ligand>
</feature>
<feature type="binding site" evidence="21">
    <location>
        <position position="1605"/>
    </location>
    <ligand>
        <name>Mg(2+)</name>
        <dbReference type="ChEBI" id="CHEBI:18420"/>
    </ligand>
</feature>
<keyword evidence="12" id="KW-0378">Hydrolase</keyword>
<dbReference type="PANTHER" id="PTHR43069">
    <property type="entry name" value="FUMARYLACETOACETASE"/>
    <property type="match status" value="1"/>
</dbReference>
<evidence type="ECO:0000256" key="18">
    <source>
        <dbReference type="ARBA" id="ARBA00031740"/>
    </source>
</evidence>
<dbReference type="Pfam" id="PF25773">
    <property type="entry name" value="TPR_ANAPC2"/>
    <property type="match status" value="1"/>
</dbReference>
<dbReference type="InterPro" id="IPR036462">
    <property type="entry name" value="Fumarylacetoacetase_N_sf"/>
</dbReference>